<sequence>MKAVFAEPPAPSSNSTLSIASLDRILPMPKNELAMHLLRALKGHRALLLCGGKCRPLGSRMVDACRTRFEKPSFSSS</sequence>
<reference evidence="1 2" key="1">
    <citation type="submission" date="2020-07" db="EMBL/GenBank/DDBJ databases">
        <title>Genomic analyses of the natural microbiome of Caenorhabditis elegans.</title>
        <authorList>
            <person name="Samuel B."/>
        </authorList>
    </citation>
    <scope>NUCLEOTIDE SEQUENCE [LARGE SCALE GENOMIC DNA]</scope>
    <source>
        <strain evidence="1 2">BIGb0408</strain>
    </source>
</reference>
<dbReference type="Proteomes" id="UP000578688">
    <property type="component" value="Unassembled WGS sequence"/>
</dbReference>
<accession>A0A7Z0BNX6</accession>
<evidence type="ECO:0000313" key="1">
    <source>
        <dbReference type="EMBL" id="NYH71571.1"/>
    </source>
</evidence>
<gene>
    <name evidence="1" type="ORF">FHR27_000181</name>
</gene>
<dbReference type="AlphaFoldDB" id="A0A7Z0BNX6"/>
<comment type="caution">
    <text evidence="1">The sequence shown here is derived from an EMBL/GenBank/DDBJ whole genome shotgun (WGS) entry which is preliminary data.</text>
</comment>
<evidence type="ECO:0000313" key="2">
    <source>
        <dbReference type="Proteomes" id="UP000578688"/>
    </source>
</evidence>
<proteinExistence type="predicted"/>
<dbReference type="RefSeq" id="WP_179537539.1">
    <property type="nucleotide sequence ID" value="NZ_JACBYV010000001.1"/>
</dbReference>
<name>A0A7Z0BNX6_9GAMM</name>
<keyword evidence="2" id="KW-1185">Reference proteome</keyword>
<protein>
    <submittedName>
        <fullName evidence="1">Uncharacterized protein</fullName>
    </submittedName>
</protein>
<dbReference type="EMBL" id="JACBYV010000001">
    <property type="protein sequence ID" value="NYH71571.1"/>
    <property type="molecule type" value="Genomic_DNA"/>
</dbReference>
<organism evidence="1 2">
    <name type="scientific">Phytopseudomonas flavescens</name>
    <dbReference type="NCBI Taxonomy" id="29435"/>
    <lineage>
        <taxon>Bacteria</taxon>
        <taxon>Pseudomonadati</taxon>
        <taxon>Pseudomonadota</taxon>
        <taxon>Gammaproteobacteria</taxon>
        <taxon>Pseudomonadales</taxon>
        <taxon>Pseudomonadaceae</taxon>
        <taxon>Phytopseudomonas</taxon>
    </lineage>
</organism>